<proteinExistence type="predicted"/>
<dbReference type="RefSeq" id="XP_007740182.1">
    <property type="nucleotide sequence ID" value="XM_007741992.1"/>
</dbReference>
<dbReference type="OrthoDB" id="4149219at2759"/>
<feature type="compositionally biased region" description="Polar residues" evidence="1">
    <location>
        <begin position="1"/>
        <end position="15"/>
    </location>
</feature>
<sequence>MDDANMTMTTETEISLSHEGPAAEEPTQPAARFVSASVTDALKSPKRMSADSIDAVQGAREHGMEDSGKDDNRQMSKKRRGLEFRCPYFAANPETCQDAKCQSWHNPCIAAVTRHALRDSNKNDATGSQSRAIKSLSHRKLSAEDRWKHYYEIHGGVDAYEQSRPYRPQPAKGNEPSLQTGQPAPSTGFSFLSRNAEHVTVPQHPRNSPSADFDREECNRIDIQGIDDLSQMLLKLIARKEARDEAIDTEIKEREAKKIAALRNEIAQEKLAEKSKNQSDFVAGLKKIIMQSRSINLPLSVPAGSRYEQADKARHEEGIRRPEATGSRRSNSPNEPREGRIEVLEG</sequence>
<feature type="region of interest" description="Disordered" evidence="1">
    <location>
        <begin position="161"/>
        <end position="190"/>
    </location>
</feature>
<evidence type="ECO:0000256" key="1">
    <source>
        <dbReference type="SAM" id="MobiDB-lite"/>
    </source>
</evidence>
<dbReference type="AlphaFoldDB" id="W9XBH3"/>
<keyword evidence="3" id="KW-1185">Reference proteome</keyword>
<gene>
    <name evidence="2" type="ORF">A1O5_01373</name>
</gene>
<name>W9XBH3_9EURO</name>
<comment type="caution">
    <text evidence="2">The sequence shown here is derived from an EMBL/GenBank/DDBJ whole genome shotgun (WGS) entry which is preliminary data.</text>
</comment>
<evidence type="ECO:0000313" key="3">
    <source>
        <dbReference type="Proteomes" id="UP000019471"/>
    </source>
</evidence>
<dbReference type="HOGENOM" id="CLU_801691_0_0_1"/>
<dbReference type="GeneID" id="19186109"/>
<dbReference type="EMBL" id="AMGX01000002">
    <property type="protein sequence ID" value="EXJ74680.1"/>
    <property type="molecule type" value="Genomic_DNA"/>
</dbReference>
<feature type="region of interest" description="Disordered" evidence="1">
    <location>
        <begin position="299"/>
        <end position="346"/>
    </location>
</feature>
<feature type="compositionally biased region" description="Basic and acidic residues" evidence="1">
    <location>
        <begin position="59"/>
        <end position="74"/>
    </location>
</feature>
<dbReference type="Proteomes" id="UP000019471">
    <property type="component" value="Unassembled WGS sequence"/>
</dbReference>
<feature type="region of interest" description="Disordered" evidence="1">
    <location>
        <begin position="1"/>
        <end position="76"/>
    </location>
</feature>
<accession>W9XBH3</accession>
<feature type="compositionally biased region" description="Basic and acidic residues" evidence="1">
    <location>
        <begin position="308"/>
        <end position="323"/>
    </location>
</feature>
<reference evidence="2 3" key="1">
    <citation type="submission" date="2013-03" db="EMBL/GenBank/DDBJ databases">
        <title>The Genome Sequence of Cladophialophora psammophila CBS 110553.</title>
        <authorList>
            <consortium name="The Broad Institute Genomics Platform"/>
            <person name="Cuomo C."/>
            <person name="de Hoog S."/>
            <person name="Gorbushina A."/>
            <person name="Walker B."/>
            <person name="Young S.K."/>
            <person name="Zeng Q."/>
            <person name="Gargeya S."/>
            <person name="Fitzgerald M."/>
            <person name="Haas B."/>
            <person name="Abouelleil A."/>
            <person name="Allen A.W."/>
            <person name="Alvarado L."/>
            <person name="Arachchi H.M."/>
            <person name="Berlin A.M."/>
            <person name="Chapman S.B."/>
            <person name="Gainer-Dewar J."/>
            <person name="Goldberg J."/>
            <person name="Griggs A."/>
            <person name="Gujja S."/>
            <person name="Hansen M."/>
            <person name="Howarth C."/>
            <person name="Imamovic A."/>
            <person name="Ireland A."/>
            <person name="Larimer J."/>
            <person name="McCowan C."/>
            <person name="Murphy C."/>
            <person name="Pearson M."/>
            <person name="Poon T.W."/>
            <person name="Priest M."/>
            <person name="Roberts A."/>
            <person name="Saif S."/>
            <person name="Shea T."/>
            <person name="Sisk P."/>
            <person name="Sykes S."/>
            <person name="Wortman J."/>
            <person name="Nusbaum C."/>
            <person name="Birren B."/>
        </authorList>
    </citation>
    <scope>NUCLEOTIDE SEQUENCE [LARGE SCALE GENOMIC DNA]</scope>
    <source>
        <strain evidence="2 3">CBS 110553</strain>
    </source>
</reference>
<evidence type="ECO:0000313" key="2">
    <source>
        <dbReference type="EMBL" id="EXJ74680.1"/>
    </source>
</evidence>
<protein>
    <submittedName>
        <fullName evidence="2">Uncharacterized protein</fullName>
    </submittedName>
</protein>
<organism evidence="2 3">
    <name type="scientific">Cladophialophora psammophila CBS 110553</name>
    <dbReference type="NCBI Taxonomy" id="1182543"/>
    <lineage>
        <taxon>Eukaryota</taxon>
        <taxon>Fungi</taxon>
        <taxon>Dikarya</taxon>
        <taxon>Ascomycota</taxon>
        <taxon>Pezizomycotina</taxon>
        <taxon>Eurotiomycetes</taxon>
        <taxon>Chaetothyriomycetidae</taxon>
        <taxon>Chaetothyriales</taxon>
        <taxon>Herpotrichiellaceae</taxon>
        <taxon>Cladophialophora</taxon>
    </lineage>
</organism>
<feature type="compositionally biased region" description="Basic and acidic residues" evidence="1">
    <location>
        <begin position="335"/>
        <end position="346"/>
    </location>
</feature>
<feature type="compositionally biased region" description="Polar residues" evidence="1">
    <location>
        <begin position="176"/>
        <end position="190"/>
    </location>
</feature>